<evidence type="ECO:0000256" key="6">
    <source>
        <dbReference type="ARBA" id="ARBA00023242"/>
    </source>
</evidence>
<feature type="region of interest" description="Disordered" evidence="8">
    <location>
        <begin position="149"/>
        <end position="293"/>
    </location>
</feature>
<dbReference type="InterPro" id="IPR012423">
    <property type="entry name" value="Eaf7/MRGBP"/>
</dbReference>
<evidence type="ECO:0000256" key="1">
    <source>
        <dbReference type="ARBA" id="ARBA00004123"/>
    </source>
</evidence>
<reference evidence="9" key="1">
    <citation type="submission" date="2021-07" db="EMBL/GenBank/DDBJ databases">
        <authorList>
            <person name="Durling M."/>
        </authorList>
    </citation>
    <scope>NUCLEOTIDE SEQUENCE</scope>
</reference>
<keyword evidence="3" id="KW-0156">Chromatin regulator</keyword>
<feature type="compositionally biased region" description="Polar residues" evidence="8">
    <location>
        <begin position="28"/>
        <end position="44"/>
    </location>
</feature>
<keyword evidence="10" id="KW-1185">Reference proteome</keyword>
<accession>A0A9N9PEK9</accession>
<evidence type="ECO:0000256" key="4">
    <source>
        <dbReference type="ARBA" id="ARBA00023015"/>
    </source>
</evidence>
<evidence type="ECO:0008006" key="11">
    <source>
        <dbReference type="Google" id="ProtNLM"/>
    </source>
</evidence>
<keyword evidence="5" id="KW-0804">Transcription</keyword>
<keyword evidence="4" id="KW-0805">Transcription regulation</keyword>
<evidence type="ECO:0000313" key="9">
    <source>
        <dbReference type="EMBL" id="CAG8949264.1"/>
    </source>
</evidence>
<dbReference type="PANTHER" id="PTHR13581:SF5">
    <property type="entry name" value="MRG_MORF4L-BINDING PROTEIN"/>
    <property type="match status" value="1"/>
</dbReference>
<evidence type="ECO:0000256" key="5">
    <source>
        <dbReference type="ARBA" id="ARBA00023163"/>
    </source>
</evidence>
<evidence type="ECO:0000256" key="8">
    <source>
        <dbReference type="SAM" id="MobiDB-lite"/>
    </source>
</evidence>
<dbReference type="GO" id="GO:0035267">
    <property type="term" value="C:NuA4 histone acetyltransferase complex"/>
    <property type="evidence" value="ECO:0007669"/>
    <property type="project" value="TreeGrafter"/>
</dbReference>
<evidence type="ECO:0000256" key="7">
    <source>
        <dbReference type="ARBA" id="ARBA00025178"/>
    </source>
</evidence>
<dbReference type="Pfam" id="PF07904">
    <property type="entry name" value="Eaf7"/>
    <property type="match status" value="1"/>
</dbReference>
<dbReference type="GO" id="GO:0005634">
    <property type="term" value="C:nucleus"/>
    <property type="evidence" value="ECO:0007669"/>
    <property type="project" value="UniProtKB-SubCell"/>
</dbReference>
<name>A0A9N9PEK9_9HELO</name>
<feature type="region of interest" description="Disordered" evidence="8">
    <location>
        <begin position="1"/>
        <end position="49"/>
    </location>
</feature>
<evidence type="ECO:0000256" key="2">
    <source>
        <dbReference type="ARBA" id="ARBA00007117"/>
    </source>
</evidence>
<dbReference type="PANTHER" id="PTHR13581">
    <property type="entry name" value="MRG-BINDING PROTEIN"/>
    <property type="match status" value="1"/>
</dbReference>
<dbReference type="EMBL" id="CAJVRL010000002">
    <property type="protein sequence ID" value="CAG8949264.1"/>
    <property type="molecule type" value="Genomic_DNA"/>
</dbReference>
<dbReference type="Proteomes" id="UP000696280">
    <property type="component" value="Unassembled WGS sequence"/>
</dbReference>
<dbReference type="GO" id="GO:0006325">
    <property type="term" value="P:chromatin organization"/>
    <property type="evidence" value="ECO:0007669"/>
    <property type="project" value="UniProtKB-KW"/>
</dbReference>
<gene>
    <name evidence="9" type="ORF">HYFRA_00004889</name>
</gene>
<dbReference type="OrthoDB" id="5595141at2759"/>
<comment type="caution">
    <text evidence="9">The sequence shown here is derived from an EMBL/GenBank/DDBJ whole genome shotgun (WGS) entry which is preliminary data.</text>
</comment>
<sequence length="293" mass="32829">MPPKKKGKGVARAASTPVADEDTVMADSPQTQQVEETPKPTSDLLNDPWTDEQETSLFKGIIRWKPAGMHKHFRMIAISEHLRNHGYDPTIEKHTRIPCIWEKIRAMYNLDIIDKQENSFDYEDGDDKFFEFKLPEDDFEEPMFMKGKLGSSEAASSSPPRMERSPSLPPARKRKRGDTVTRNRASTVDDTDEPRTSRTSSPAATAGKGTRKGRANRNFGRVKAEHQEGSERAASKDTTMDEDDGTEDGGEEEDDEEEDRESSPKPTSKSTSKAKSGTPSKTQGAPRKSKRKR</sequence>
<organism evidence="9 10">
    <name type="scientific">Hymenoscyphus fraxineus</name>
    <dbReference type="NCBI Taxonomy" id="746836"/>
    <lineage>
        <taxon>Eukaryota</taxon>
        <taxon>Fungi</taxon>
        <taxon>Dikarya</taxon>
        <taxon>Ascomycota</taxon>
        <taxon>Pezizomycotina</taxon>
        <taxon>Leotiomycetes</taxon>
        <taxon>Helotiales</taxon>
        <taxon>Helotiaceae</taxon>
        <taxon>Hymenoscyphus</taxon>
    </lineage>
</organism>
<comment type="function">
    <text evidence="7">Component of the NuA4 histone acetyltransferase complex which is involved in transcriptional activation of selected genes principally by acetylation of nucleosomal histone H4 and H2A. The NuA4 complex is also involved in DNA repair.</text>
</comment>
<feature type="compositionally biased region" description="Acidic residues" evidence="8">
    <location>
        <begin position="240"/>
        <end position="260"/>
    </location>
</feature>
<keyword evidence="6" id="KW-0539">Nucleus</keyword>
<feature type="compositionally biased region" description="Low complexity" evidence="8">
    <location>
        <begin position="264"/>
        <end position="282"/>
    </location>
</feature>
<dbReference type="AlphaFoldDB" id="A0A9N9PEK9"/>
<dbReference type="GO" id="GO:0006357">
    <property type="term" value="P:regulation of transcription by RNA polymerase II"/>
    <property type="evidence" value="ECO:0007669"/>
    <property type="project" value="TreeGrafter"/>
</dbReference>
<comment type="subcellular location">
    <subcellularLocation>
        <location evidence="1">Nucleus</location>
    </subcellularLocation>
</comment>
<evidence type="ECO:0000256" key="3">
    <source>
        <dbReference type="ARBA" id="ARBA00022853"/>
    </source>
</evidence>
<proteinExistence type="inferred from homology"/>
<feature type="compositionally biased region" description="Basic and acidic residues" evidence="8">
    <location>
        <begin position="222"/>
        <end position="239"/>
    </location>
</feature>
<protein>
    <recommendedName>
        <fullName evidence="11">CT20-domain-containing protein</fullName>
    </recommendedName>
</protein>
<evidence type="ECO:0000313" key="10">
    <source>
        <dbReference type="Proteomes" id="UP000696280"/>
    </source>
</evidence>
<comment type="similarity">
    <text evidence="2">Belongs to the EAF7 family.</text>
</comment>